<name>A0A495P420_9FLAO</name>
<evidence type="ECO:0000256" key="13">
    <source>
        <dbReference type="PIRSR" id="PIRSR001492-3"/>
    </source>
</evidence>
<proteinExistence type="inferred from homology"/>
<dbReference type="GO" id="GO:0030145">
    <property type="term" value="F:manganese ion binding"/>
    <property type="evidence" value="ECO:0007669"/>
    <property type="project" value="UniProtKB-UniRule"/>
</dbReference>
<sequence>MNKKVLLMILDGWGITQDPKVSAISKANTPFIDSLFKNYPNAQLLTHGMNVGLPDGQMGNSEVGHMNLGAGRIVYQDLAKINLAVQNNSLISEPVLEQAFDYAVKHNKPIHFMGLVSDGGVHSHINHLKGLLSAAEEFGVKEKYVHAFTDGRDVDPKSGVNFIAEIEEHLKKTNSKLASVIGRYFAMDRDKRWERVKKAYDLIVSGIGHKTTNAVEAISESYNNGITDEFIEPIVLTNEAGQPVATLKDDEVVIFFNFRTDRGRQLTQVLTQEDMPQFSMKKMPLYYVTLTKYDDSFTNINIVFKKENIKTTLGEVLEYMGKTQIRIAETEKYPHVTFFFSGGREKPFKGETRIMCNSPKVATYDLQPEMSAYEIRDKIIPELKSRKTDFICLNFANPDMVGHTGVMEAAVKACEVVDECAQKVVETAIDNDYSILLIADHGNCEVMMNADGSPNTSHTINPVPVILVDKDIKSIKNGNLGDIAPTILKLMGITKPELMTQEPLI</sequence>
<comment type="similarity">
    <text evidence="4 9">Belongs to the BPG-independent phosphoglycerate mutase family.</text>
</comment>
<feature type="binding site" evidence="9 13">
    <location>
        <position position="440"/>
    </location>
    <ligand>
        <name>Mn(2+)</name>
        <dbReference type="ChEBI" id="CHEBI:29035"/>
        <label>2</label>
    </ligand>
</feature>
<dbReference type="GO" id="GO:0005829">
    <property type="term" value="C:cytosol"/>
    <property type="evidence" value="ECO:0007669"/>
    <property type="project" value="TreeGrafter"/>
</dbReference>
<dbReference type="InterPro" id="IPR036646">
    <property type="entry name" value="PGAM_B_sf"/>
</dbReference>
<feature type="binding site" evidence="9 13">
    <location>
        <position position="403"/>
    </location>
    <ligand>
        <name>Mn(2+)</name>
        <dbReference type="ChEBI" id="CHEBI:29035"/>
        <label>1</label>
    </ligand>
</feature>
<dbReference type="InterPro" id="IPR011258">
    <property type="entry name" value="BPG-indep_PGM_N"/>
</dbReference>
<evidence type="ECO:0000256" key="2">
    <source>
        <dbReference type="ARBA" id="ARBA00002315"/>
    </source>
</evidence>
<evidence type="ECO:0000256" key="5">
    <source>
        <dbReference type="ARBA" id="ARBA00022723"/>
    </source>
</evidence>
<feature type="binding site" evidence="9 13">
    <location>
        <position position="61"/>
    </location>
    <ligand>
        <name>Mn(2+)</name>
        <dbReference type="ChEBI" id="CHEBI:29035"/>
        <label>2</label>
    </ligand>
</feature>
<evidence type="ECO:0000256" key="8">
    <source>
        <dbReference type="ARBA" id="ARBA00023235"/>
    </source>
</evidence>
<feature type="domain" description="Metalloenzyme" evidence="14">
    <location>
        <begin position="3"/>
        <end position="494"/>
    </location>
</feature>
<feature type="binding site" evidence="9 12">
    <location>
        <begin position="152"/>
        <end position="153"/>
    </location>
    <ligand>
        <name>substrate</name>
    </ligand>
</feature>
<feature type="binding site" evidence="9 12">
    <location>
        <position position="183"/>
    </location>
    <ligand>
        <name>substrate</name>
    </ligand>
</feature>
<feature type="binding site" evidence="9 13">
    <location>
        <position position="399"/>
    </location>
    <ligand>
        <name>Mn(2+)</name>
        <dbReference type="ChEBI" id="CHEBI:29035"/>
        <label>1</label>
    </ligand>
</feature>
<evidence type="ECO:0000256" key="9">
    <source>
        <dbReference type="HAMAP-Rule" id="MF_01038"/>
    </source>
</evidence>
<feature type="binding site" evidence="9 13">
    <location>
        <position position="458"/>
    </location>
    <ligand>
        <name>Mn(2+)</name>
        <dbReference type="ChEBI" id="CHEBI:29035"/>
        <label>1</label>
    </ligand>
</feature>
<dbReference type="Pfam" id="PF06415">
    <property type="entry name" value="iPGM_N"/>
    <property type="match status" value="1"/>
</dbReference>
<dbReference type="Gene3D" id="3.40.1450.10">
    <property type="entry name" value="BPG-independent phosphoglycerate mutase, domain B"/>
    <property type="match status" value="1"/>
</dbReference>
<evidence type="ECO:0000313" key="16">
    <source>
        <dbReference type="EMBL" id="RKS43429.1"/>
    </source>
</evidence>
<dbReference type="Gene3D" id="3.40.720.10">
    <property type="entry name" value="Alkaline Phosphatase, subunit A"/>
    <property type="match status" value="1"/>
</dbReference>
<dbReference type="AlphaFoldDB" id="A0A495P420"/>
<comment type="function">
    <text evidence="2 9">Catalyzes the interconversion of 2-phosphoglycerate and 3-phosphoglycerate.</text>
</comment>
<dbReference type="EMBL" id="RBLG01000005">
    <property type="protein sequence ID" value="RKS43429.1"/>
    <property type="molecule type" value="Genomic_DNA"/>
</dbReference>
<dbReference type="EC" id="5.4.2.12" evidence="9 10"/>
<dbReference type="RefSeq" id="WP_121346770.1">
    <property type="nucleotide sequence ID" value="NZ_RBLG01000005.1"/>
</dbReference>
<dbReference type="NCBIfam" id="TIGR01307">
    <property type="entry name" value="pgm_bpd_ind"/>
    <property type="match status" value="1"/>
</dbReference>
<dbReference type="Pfam" id="PF01676">
    <property type="entry name" value="Metalloenzyme"/>
    <property type="match status" value="1"/>
</dbReference>
<feature type="binding site" evidence="9 13">
    <location>
        <position position="11"/>
    </location>
    <ligand>
        <name>Mn(2+)</name>
        <dbReference type="ChEBI" id="CHEBI:29035"/>
        <label>2</label>
    </ligand>
</feature>
<comment type="catalytic activity">
    <reaction evidence="1 9">
        <text>(2R)-2-phosphoglycerate = (2R)-3-phosphoglycerate</text>
        <dbReference type="Rhea" id="RHEA:15901"/>
        <dbReference type="ChEBI" id="CHEBI:58272"/>
        <dbReference type="ChEBI" id="CHEBI:58289"/>
        <dbReference type="EC" id="5.4.2.12"/>
    </reaction>
</comment>
<dbReference type="PIRSF" id="PIRSF001492">
    <property type="entry name" value="IPGAM"/>
    <property type="match status" value="1"/>
</dbReference>
<feature type="domain" description="BPG-independent PGAM N-terminal" evidence="15">
    <location>
        <begin position="81"/>
        <end position="295"/>
    </location>
</feature>
<feature type="binding site" evidence="9 12">
    <location>
        <begin position="259"/>
        <end position="262"/>
    </location>
    <ligand>
        <name>substrate</name>
    </ligand>
</feature>
<organism evidence="16 17">
    <name type="scientific">Gillisia mitskevichiae</name>
    <dbReference type="NCBI Taxonomy" id="270921"/>
    <lineage>
        <taxon>Bacteria</taxon>
        <taxon>Pseudomonadati</taxon>
        <taxon>Bacteroidota</taxon>
        <taxon>Flavobacteriia</taxon>
        <taxon>Flavobacteriales</taxon>
        <taxon>Flavobacteriaceae</taxon>
        <taxon>Gillisia</taxon>
    </lineage>
</organism>
<evidence type="ECO:0000259" key="15">
    <source>
        <dbReference type="Pfam" id="PF06415"/>
    </source>
</evidence>
<dbReference type="HAMAP" id="MF_01038">
    <property type="entry name" value="GpmI"/>
    <property type="match status" value="1"/>
</dbReference>
<evidence type="ECO:0000256" key="10">
    <source>
        <dbReference type="NCBIfam" id="TIGR01307"/>
    </source>
</evidence>
<comment type="caution">
    <text evidence="16">The sequence shown here is derived from an EMBL/GenBank/DDBJ whole genome shotgun (WGS) entry which is preliminary data.</text>
</comment>
<dbReference type="SUPFAM" id="SSF64158">
    <property type="entry name" value="2,3-Bisphosphoglycerate-independent phosphoglycerate mutase, substrate-binding domain"/>
    <property type="match status" value="1"/>
</dbReference>
<evidence type="ECO:0000256" key="1">
    <source>
        <dbReference type="ARBA" id="ARBA00000370"/>
    </source>
</evidence>
<evidence type="ECO:0000256" key="7">
    <source>
        <dbReference type="ARBA" id="ARBA00023211"/>
    </source>
</evidence>
<evidence type="ECO:0000256" key="6">
    <source>
        <dbReference type="ARBA" id="ARBA00023152"/>
    </source>
</evidence>
<dbReference type="InterPro" id="IPR005995">
    <property type="entry name" value="Pgm_bpd_ind"/>
</dbReference>
<dbReference type="GO" id="GO:0006096">
    <property type="term" value="P:glycolytic process"/>
    <property type="evidence" value="ECO:0007669"/>
    <property type="project" value="UniProtKB-UniRule"/>
</dbReference>
<dbReference type="PANTHER" id="PTHR31637:SF0">
    <property type="entry name" value="2,3-BISPHOSPHOGLYCERATE-INDEPENDENT PHOSPHOGLYCERATE MUTASE"/>
    <property type="match status" value="1"/>
</dbReference>
<evidence type="ECO:0000256" key="12">
    <source>
        <dbReference type="PIRSR" id="PIRSR001492-2"/>
    </source>
</evidence>
<dbReference type="FunFam" id="3.40.1450.10:FF:000002">
    <property type="entry name" value="2,3-bisphosphoglycerate-independent phosphoglycerate mutase"/>
    <property type="match status" value="1"/>
</dbReference>
<dbReference type="GO" id="GO:0006007">
    <property type="term" value="P:glucose catabolic process"/>
    <property type="evidence" value="ECO:0007669"/>
    <property type="project" value="InterPro"/>
</dbReference>
<comment type="subunit">
    <text evidence="9">Monomer.</text>
</comment>
<dbReference type="InterPro" id="IPR017850">
    <property type="entry name" value="Alkaline_phosphatase_core_sf"/>
</dbReference>
<dbReference type="PANTHER" id="PTHR31637">
    <property type="entry name" value="2,3-BISPHOSPHOGLYCERATE-INDEPENDENT PHOSPHOGLYCERATE MUTASE"/>
    <property type="match status" value="1"/>
</dbReference>
<evidence type="ECO:0000256" key="4">
    <source>
        <dbReference type="ARBA" id="ARBA00008819"/>
    </source>
</evidence>
<feature type="binding site" evidence="9 12">
    <location>
        <position position="122"/>
    </location>
    <ligand>
        <name>substrate</name>
    </ligand>
</feature>
<comment type="cofactor">
    <cofactor evidence="9">
        <name>Mn(2+)</name>
        <dbReference type="ChEBI" id="CHEBI:29035"/>
    </cofactor>
    <text evidence="9">Binds 2 manganese ions per subunit.</text>
</comment>
<evidence type="ECO:0000259" key="14">
    <source>
        <dbReference type="Pfam" id="PF01676"/>
    </source>
</evidence>
<feature type="active site" description="Phosphoserine intermediate" evidence="9 11">
    <location>
        <position position="61"/>
    </location>
</feature>
<dbReference type="OrthoDB" id="9800863at2"/>
<keyword evidence="8 9" id="KW-0413">Isomerase</keyword>
<evidence type="ECO:0000313" key="17">
    <source>
        <dbReference type="Proteomes" id="UP000276282"/>
    </source>
</evidence>
<dbReference type="Proteomes" id="UP000276282">
    <property type="component" value="Unassembled WGS sequence"/>
</dbReference>
<dbReference type="GO" id="GO:0004619">
    <property type="term" value="F:phosphoglycerate mutase activity"/>
    <property type="evidence" value="ECO:0007669"/>
    <property type="project" value="UniProtKB-UniRule"/>
</dbReference>
<comment type="pathway">
    <text evidence="3 9">Carbohydrate degradation; glycolysis; pyruvate from D-glyceraldehyde 3-phosphate: step 3/5.</text>
</comment>
<feature type="binding site" evidence="9 12">
    <location>
        <position position="189"/>
    </location>
    <ligand>
        <name>substrate</name>
    </ligand>
</feature>
<dbReference type="UniPathway" id="UPA00109">
    <property type="reaction ID" value="UER00186"/>
</dbReference>
<dbReference type="CDD" id="cd16010">
    <property type="entry name" value="iPGM"/>
    <property type="match status" value="1"/>
</dbReference>
<reference evidence="16 17" key="1">
    <citation type="submission" date="2018-10" db="EMBL/GenBank/DDBJ databases">
        <title>Genomic Encyclopedia of Archaeal and Bacterial Type Strains, Phase II (KMG-II): from individual species to whole genera.</title>
        <authorList>
            <person name="Goeker M."/>
        </authorList>
    </citation>
    <scope>NUCLEOTIDE SEQUENCE [LARGE SCALE GENOMIC DNA]</scope>
    <source>
        <strain evidence="16 17">DSM 19839</strain>
    </source>
</reference>
<dbReference type="SUPFAM" id="SSF53649">
    <property type="entry name" value="Alkaline phosphatase-like"/>
    <property type="match status" value="1"/>
</dbReference>
<feature type="binding site" evidence="9 13">
    <location>
        <position position="441"/>
    </location>
    <ligand>
        <name>Mn(2+)</name>
        <dbReference type="ChEBI" id="CHEBI:29035"/>
        <label>2</label>
    </ligand>
</feature>
<dbReference type="InterPro" id="IPR006124">
    <property type="entry name" value="Metalloenzyme"/>
</dbReference>
<accession>A0A495P420</accession>
<protein>
    <recommendedName>
        <fullName evidence="9 10">2,3-bisphosphoglycerate-independent phosphoglycerate mutase</fullName>
        <shortName evidence="9">BPG-independent PGAM</shortName>
        <shortName evidence="9">Phosphoglyceromutase</shortName>
        <shortName evidence="9">iPGM</shortName>
        <ecNumber evidence="9 10">5.4.2.12</ecNumber>
    </recommendedName>
</protein>
<keyword evidence="6 9" id="KW-0324">Glycolysis</keyword>
<gene>
    <name evidence="9" type="primary">gpmI</name>
    <name evidence="16" type="ORF">BC962_2986</name>
</gene>
<evidence type="ECO:0000256" key="3">
    <source>
        <dbReference type="ARBA" id="ARBA00004798"/>
    </source>
</evidence>
<keyword evidence="7 9" id="KW-0464">Manganese</keyword>
<keyword evidence="5 9" id="KW-0479">Metal-binding</keyword>
<evidence type="ECO:0000256" key="11">
    <source>
        <dbReference type="PIRSR" id="PIRSR001492-1"/>
    </source>
</evidence>
<feature type="binding site" evidence="9 12">
    <location>
        <position position="332"/>
    </location>
    <ligand>
        <name>substrate</name>
    </ligand>
</feature>
<keyword evidence="17" id="KW-1185">Reference proteome</keyword>